<accession>A0A1W1Z033</accession>
<dbReference type="STRING" id="1434700.SAMN06296427_10268"/>
<dbReference type="RefSeq" id="WP_084016115.1">
    <property type="nucleotide sequence ID" value="NZ_FWXS01000002.1"/>
</dbReference>
<protein>
    <recommendedName>
        <fullName evidence="1">DUF6438 domain-containing protein</fullName>
    </recommendedName>
</protein>
<evidence type="ECO:0000313" key="3">
    <source>
        <dbReference type="Proteomes" id="UP000192393"/>
    </source>
</evidence>
<dbReference type="OrthoDB" id="7172369at2"/>
<gene>
    <name evidence="2" type="ORF">SAMN06296427_10268</name>
</gene>
<dbReference type="Pfam" id="PF20033">
    <property type="entry name" value="DUF6438"/>
    <property type="match status" value="1"/>
</dbReference>
<dbReference type="EMBL" id="FWXS01000002">
    <property type="protein sequence ID" value="SMC41799.1"/>
    <property type="molecule type" value="Genomic_DNA"/>
</dbReference>
<dbReference type="PROSITE" id="PS51257">
    <property type="entry name" value="PROKAR_LIPOPROTEIN"/>
    <property type="match status" value="1"/>
</dbReference>
<dbReference type="Proteomes" id="UP000192393">
    <property type="component" value="Unassembled WGS sequence"/>
</dbReference>
<feature type="domain" description="DUF6438" evidence="1">
    <location>
        <begin position="38"/>
        <end position="158"/>
    </location>
</feature>
<evidence type="ECO:0000313" key="2">
    <source>
        <dbReference type="EMBL" id="SMC41799.1"/>
    </source>
</evidence>
<proteinExistence type="predicted"/>
<evidence type="ECO:0000259" key="1">
    <source>
        <dbReference type="Pfam" id="PF20033"/>
    </source>
</evidence>
<name>A0A1W1Z033_9FLAO</name>
<sequence length="167" mass="19519">MKRYVTLLIYMMTFGTFISCGTNKTNDSNAENKYKIERIEYFTSACFGTCPQFKIEIEKDRKAVYTAVRFNFSQDFDSQSPEGIFTGKINEQDYNLILKKLNDMDFPVLQDRYKVDYTDAQTGNLKITYNGGQVKSITDYGMRGTPELQEVYELFLELRESQDWVNK</sequence>
<dbReference type="AlphaFoldDB" id="A0A1W1Z033"/>
<keyword evidence="3" id="KW-1185">Reference proteome</keyword>
<organism evidence="2 3">
    <name type="scientific">Moheibacter sediminis</name>
    <dbReference type="NCBI Taxonomy" id="1434700"/>
    <lineage>
        <taxon>Bacteria</taxon>
        <taxon>Pseudomonadati</taxon>
        <taxon>Bacteroidota</taxon>
        <taxon>Flavobacteriia</taxon>
        <taxon>Flavobacteriales</taxon>
        <taxon>Weeksellaceae</taxon>
        <taxon>Moheibacter</taxon>
    </lineage>
</organism>
<reference evidence="2 3" key="1">
    <citation type="submission" date="2017-04" db="EMBL/GenBank/DDBJ databases">
        <authorList>
            <person name="Afonso C.L."/>
            <person name="Miller P.J."/>
            <person name="Scott M.A."/>
            <person name="Spackman E."/>
            <person name="Goraichik I."/>
            <person name="Dimitrov K.M."/>
            <person name="Suarez D.L."/>
            <person name="Swayne D.E."/>
        </authorList>
    </citation>
    <scope>NUCLEOTIDE SEQUENCE [LARGE SCALE GENOMIC DNA]</scope>
    <source>
        <strain evidence="2 3">CGMCC 1.12708</strain>
    </source>
</reference>
<dbReference type="InterPro" id="IPR045497">
    <property type="entry name" value="DUF6438"/>
</dbReference>